<dbReference type="Proteomes" id="UP000675379">
    <property type="component" value="Unassembled WGS sequence"/>
</dbReference>
<organism evidence="5 6">
    <name type="scientific">Proteiniclasticum sediminis</name>
    <dbReference type="NCBI Taxonomy" id="2804028"/>
    <lineage>
        <taxon>Bacteria</taxon>
        <taxon>Bacillati</taxon>
        <taxon>Bacillota</taxon>
        <taxon>Clostridia</taxon>
        <taxon>Eubacteriales</taxon>
        <taxon>Clostridiaceae</taxon>
        <taxon>Proteiniclasticum</taxon>
    </lineage>
</organism>
<gene>
    <name evidence="5" type="ORF">KCG48_07605</name>
</gene>
<evidence type="ECO:0000313" key="5">
    <source>
        <dbReference type="EMBL" id="MBR0576207.1"/>
    </source>
</evidence>
<name>A0A941HRG2_9CLOT</name>
<keyword evidence="1" id="KW-0175">Coiled coil</keyword>
<dbReference type="Pfam" id="PF20990">
    <property type="entry name" value="DUF2207_C"/>
    <property type="match status" value="1"/>
</dbReference>
<dbReference type="InterPro" id="IPR018702">
    <property type="entry name" value="DUF2207"/>
</dbReference>
<accession>A0A941HRG2</accession>
<feature type="domain" description="DUF2207" evidence="3">
    <location>
        <begin position="33"/>
        <end position="207"/>
    </location>
</feature>
<dbReference type="InterPro" id="IPR048389">
    <property type="entry name" value="YciQ-like_C"/>
</dbReference>
<comment type="caution">
    <text evidence="5">The sequence shown here is derived from an EMBL/GenBank/DDBJ whole genome shotgun (WGS) entry which is preliminary data.</text>
</comment>
<evidence type="ECO:0000313" key="6">
    <source>
        <dbReference type="Proteomes" id="UP000675379"/>
    </source>
</evidence>
<dbReference type="EMBL" id="JAGSCS010000008">
    <property type="protein sequence ID" value="MBR0576207.1"/>
    <property type="molecule type" value="Genomic_DNA"/>
</dbReference>
<sequence>MRRKGFGILLLGLLLMVFLAPGLRVSASSGYYEITDFNLTVDLQGNGDAQVVERITYDFQGGFNGVLRDIDYSRTSGLADLAVFVQEGSSLREFKEDVTGGAQTYERSNEGSLVKLKVYERSDQVKKTFVYRYTLKNVAEKYNDIGIFNRKIIDTGWDVPLNNINITITIPAGATKDQLKVFAHGPLTGTSTIVDDRTFTFTVPSVNGVFVETLVIFPPALLPSSTNVFARDELQSILANEQRLADEANKAREEAQKAEEARLKREKLRQDLLPVFAGGIAAALLSLLAMVRKFSKELKPEFMGDYYRELPEDYTPAVMSYLLSKGRTKDDDIMATLMDLARKKVISLTPITVESGKIFRKEEDSVQLQWLNKEKLSSLMPHERFLAEWFLDDIGGGQGLILDDLETIVKKKKAALQFQNDYEYFKVKVKDVAETQGFFMANNLQGAAPFIVVAILFMGAGVITGVLLGSVLAFLIAGLGFLMLITLMGLNFVRKLSRKGTEHTAMWKAFKKFLLDFSNLKEAEIPSIVIWEHYLVYATALGVADQVIEQLPKVFSEADLSNPDLTYMGGYRSFNNIYIMNHAFNNTMSKVSSAVNAAQIANSAKSSGSGFGGGFSGGSSGGGGGGGGGGAF</sequence>
<feature type="coiled-coil region" evidence="1">
    <location>
        <begin position="231"/>
        <end position="271"/>
    </location>
</feature>
<dbReference type="AlphaFoldDB" id="A0A941HRG2"/>
<keyword evidence="2" id="KW-1133">Transmembrane helix</keyword>
<protein>
    <submittedName>
        <fullName evidence="5">DUF2207 domain-containing protein</fullName>
    </submittedName>
</protein>
<evidence type="ECO:0000256" key="1">
    <source>
        <dbReference type="SAM" id="Coils"/>
    </source>
</evidence>
<reference evidence="5" key="1">
    <citation type="submission" date="2021-04" db="EMBL/GenBank/DDBJ databases">
        <title>Proteiniclasticum sedimins sp. nov., an obligate anaerobic bacterium isolated from anaerobic sludge.</title>
        <authorList>
            <person name="Liu J."/>
        </authorList>
    </citation>
    <scope>NUCLEOTIDE SEQUENCE</scope>
    <source>
        <strain evidence="5">BAD-10</strain>
    </source>
</reference>
<evidence type="ECO:0000256" key="2">
    <source>
        <dbReference type="SAM" id="Phobius"/>
    </source>
</evidence>
<evidence type="ECO:0000259" key="3">
    <source>
        <dbReference type="Pfam" id="PF09972"/>
    </source>
</evidence>
<dbReference type="Pfam" id="PF09972">
    <property type="entry name" value="DUF2207"/>
    <property type="match status" value="1"/>
</dbReference>
<keyword evidence="2" id="KW-0812">Transmembrane</keyword>
<proteinExistence type="predicted"/>
<evidence type="ECO:0000259" key="4">
    <source>
        <dbReference type="Pfam" id="PF20990"/>
    </source>
</evidence>
<dbReference type="RefSeq" id="WP_211801032.1">
    <property type="nucleotide sequence ID" value="NZ_JAGSCS010000008.1"/>
</dbReference>
<feature type="domain" description="Predicted membrane protein YciQ-like C-terminal" evidence="4">
    <location>
        <begin position="305"/>
        <end position="551"/>
    </location>
</feature>
<keyword evidence="6" id="KW-1185">Reference proteome</keyword>
<feature type="transmembrane region" description="Helical" evidence="2">
    <location>
        <begin position="474"/>
        <end position="493"/>
    </location>
</feature>
<feature type="transmembrane region" description="Helical" evidence="2">
    <location>
        <begin position="447"/>
        <end position="468"/>
    </location>
</feature>
<feature type="transmembrane region" description="Helical" evidence="2">
    <location>
        <begin position="272"/>
        <end position="291"/>
    </location>
</feature>
<keyword evidence="2" id="KW-0472">Membrane</keyword>